<evidence type="ECO:0000313" key="2">
    <source>
        <dbReference type="Proteomes" id="UP000218165"/>
    </source>
</evidence>
<dbReference type="Proteomes" id="UP000218165">
    <property type="component" value="Chromosome"/>
</dbReference>
<reference evidence="2" key="1">
    <citation type="submission" date="2017-09" db="EMBL/GenBank/DDBJ databases">
        <title>Brachybacterium sp. VM2412.</title>
        <authorList>
            <person name="Tak E.J."/>
            <person name="Bae J.-W."/>
        </authorList>
    </citation>
    <scope>NUCLEOTIDE SEQUENCE [LARGE SCALE GENOMIC DNA]</scope>
    <source>
        <strain evidence="2">VM2412</strain>
    </source>
</reference>
<sequence length="169" mass="17990">MDRRSPTPWLVAMLVILLAGGGFAVLAEARADDTAGTRITAQREWAALESAMAAQMTRATHGRAPFDGEDPTRLEPQLRERQQALAELAPHAEAEVETFVSLLLALATPEDAAREGAISRTIIDTRGAVLGPLQERAEAWESAATWSLWLTLGLAAVGAAGGLRRALTP</sequence>
<organism evidence="1 2">
    <name type="scientific">Brachybacterium vulturis</name>
    <dbReference type="NCBI Taxonomy" id="2017484"/>
    <lineage>
        <taxon>Bacteria</taxon>
        <taxon>Bacillati</taxon>
        <taxon>Actinomycetota</taxon>
        <taxon>Actinomycetes</taxon>
        <taxon>Micrococcales</taxon>
        <taxon>Dermabacteraceae</taxon>
        <taxon>Brachybacterium</taxon>
    </lineage>
</organism>
<dbReference type="KEGG" id="brz:CFK38_05005"/>
<dbReference type="AlphaFoldDB" id="A0A291GL61"/>
<name>A0A291GL61_9MICO</name>
<dbReference type="RefSeq" id="WP_096802099.1">
    <property type="nucleotide sequence ID" value="NZ_CP023563.1"/>
</dbReference>
<dbReference type="EMBL" id="CP023563">
    <property type="protein sequence ID" value="ATG50961.1"/>
    <property type="molecule type" value="Genomic_DNA"/>
</dbReference>
<keyword evidence="2" id="KW-1185">Reference proteome</keyword>
<protein>
    <submittedName>
        <fullName evidence="1">Uncharacterized protein</fullName>
    </submittedName>
</protein>
<gene>
    <name evidence="1" type="ORF">CFK38_05005</name>
</gene>
<evidence type="ECO:0000313" key="1">
    <source>
        <dbReference type="EMBL" id="ATG50961.1"/>
    </source>
</evidence>
<proteinExistence type="predicted"/>
<accession>A0A291GL61</accession>